<evidence type="ECO:0000259" key="7">
    <source>
        <dbReference type="PROSITE" id="PS50119"/>
    </source>
</evidence>
<reference evidence="8" key="3">
    <citation type="submission" date="2025-09" db="UniProtKB">
        <authorList>
            <consortium name="Ensembl"/>
        </authorList>
    </citation>
    <scope>IDENTIFICATION</scope>
</reference>
<evidence type="ECO:0000313" key="8">
    <source>
        <dbReference type="Ensembl" id="ENSCSEP00000027199.1"/>
    </source>
</evidence>
<dbReference type="Proteomes" id="UP000265120">
    <property type="component" value="Chromosome 1"/>
</dbReference>
<dbReference type="InterPro" id="IPR051051">
    <property type="entry name" value="E3_ubiq-ligase_TRIM/RNF"/>
</dbReference>
<dbReference type="PANTHER" id="PTHR25465:SF73">
    <property type="entry name" value="E3 UBIQUITIN_ISG15 LIGASE TRIM25 ISOFORM X1"/>
    <property type="match status" value="1"/>
</dbReference>
<dbReference type="Gene3D" id="3.30.40.10">
    <property type="entry name" value="Zinc/RING finger domain, C3HC4 (zinc finger)"/>
    <property type="match status" value="1"/>
</dbReference>
<accession>A0A3P8WKE5</accession>
<evidence type="ECO:0000256" key="3">
    <source>
        <dbReference type="ARBA" id="ARBA00022833"/>
    </source>
</evidence>
<feature type="domain" description="RING-type" evidence="6">
    <location>
        <begin position="16"/>
        <end position="58"/>
    </location>
</feature>
<reference evidence="8 9" key="1">
    <citation type="journal article" date="2014" name="Nat. Genet.">
        <title>Whole-genome sequence of a flatfish provides insights into ZW sex chromosome evolution and adaptation to a benthic lifestyle.</title>
        <authorList>
            <person name="Chen S."/>
            <person name="Zhang G."/>
            <person name="Shao C."/>
            <person name="Huang Q."/>
            <person name="Liu G."/>
            <person name="Zhang P."/>
            <person name="Song W."/>
            <person name="An N."/>
            <person name="Chalopin D."/>
            <person name="Volff J.N."/>
            <person name="Hong Y."/>
            <person name="Li Q."/>
            <person name="Sha Z."/>
            <person name="Zhou H."/>
            <person name="Xie M."/>
            <person name="Yu Q."/>
            <person name="Liu Y."/>
            <person name="Xiang H."/>
            <person name="Wang N."/>
            <person name="Wu K."/>
            <person name="Yang C."/>
            <person name="Zhou Q."/>
            <person name="Liao X."/>
            <person name="Yang L."/>
            <person name="Hu Q."/>
            <person name="Zhang J."/>
            <person name="Meng L."/>
            <person name="Jin L."/>
            <person name="Tian Y."/>
            <person name="Lian J."/>
            <person name="Yang J."/>
            <person name="Miao G."/>
            <person name="Liu S."/>
            <person name="Liang Z."/>
            <person name="Yan F."/>
            <person name="Li Y."/>
            <person name="Sun B."/>
            <person name="Zhang H."/>
            <person name="Zhang J."/>
            <person name="Zhu Y."/>
            <person name="Du M."/>
            <person name="Zhao Y."/>
            <person name="Schartl M."/>
            <person name="Tang Q."/>
            <person name="Wang J."/>
        </authorList>
    </citation>
    <scope>NUCLEOTIDE SEQUENCE</scope>
</reference>
<evidence type="ECO:0000256" key="4">
    <source>
        <dbReference type="PROSITE-ProRule" id="PRU00024"/>
    </source>
</evidence>
<dbReference type="InterPro" id="IPR000315">
    <property type="entry name" value="Znf_B-box"/>
</dbReference>
<dbReference type="Ensembl" id="ENSCSET00000027565.1">
    <property type="protein sequence ID" value="ENSCSEP00000027199.1"/>
    <property type="gene ID" value="ENSCSEG00000017384.1"/>
</dbReference>
<evidence type="ECO:0000256" key="5">
    <source>
        <dbReference type="SAM" id="MobiDB-lite"/>
    </source>
</evidence>
<feature type="domain" description="B box-type" evidence="7">
    <location>
        <begin position="204"/>
        <end position="240"/>
    </location>
</feature>
<name>A0A3P8WKE5_CYNSE</name>
<keyword evidence="9" id="KW-1185">Reference proteome</keyword>
<evidence type="ECO:0000259" key="6">
    <source>
        <dbReference type="PROSITE" id="PS50089"/>
    </source>
</evidence>
<dbReference type="SMART" id="SM00184">
    <property type="entry name" value="RING"/>
    <property type="match status" value="1"/>
</dbReference>
<dbReference type="Pfam" id="PF00643">
    <property type="entry name" value="zf-B_box"/>
    <property type="match status" value="1"/>
</dbReference>
<dbReference type="InterPro" id="IPR027370">
    <property type="entry name" value="Znf-RING_euk"/>
</dbReference>
<evidence type="ECO:0000256" key="2">
    <source>
        <dbReference type="ARBA" id="ARBA00022771"/>
    </source>
</evidence>
<dbReference type="InterPro" id="IPR001841">
    <property type="entry name" value="Znf_RING"/>
</dbReference>
<keyword evidence="2 4" id="KW-0863">Zinc-finger</keyword>
<dbReference type="SMART" id="SM00336">
    <property type="entry name" value="BBOX"/>
    <property type="match status" value="1"/>
</dbReference>
<dbReference type="SUPFAM" id="SSF57845">
    <property type="entry name" value="B-box zinc-binding domain"/>
    <property type="match status" value="1"/>
</dbReference>
<dbReference type="Gene3D" id="4.10.830.40">
    <property type="match status" value="1"/>
</dbReference>
<dbReference type="AlphaFoldDB" id="A0A3P8WKE5"/>
<sequence length="467" mass="52864">MASANLEACVLQELTCPVCLDLFRDPHLLPCGHNFCKSCLHHLKQQAERGRLRCPECRNSHRSTTSFQKNFKLANIADDYRQRRRTPSSAPARATALMPRDSLLALAGSHSSRGVTAVPCDYCPSVGSKASGGGAAQDIPPAASALQGAGDGVAAAPPTTFAVKTCLKCEVSMCQEHIKPHLELPAFCEHPLTDPINDFWRRKCPAHDEIYRYYCMDDKACVCTACTIEGEHAGHTIKTLKNTMKDLKGKLDKQLYRVDRKCSMADKKLQEQREKERQNKAFMDESEQCLNRLGDELRVKVQSFVTRLQQCTHAHSDTNGQAIQKNISRICQDRARLQEARCGIESLMQENDPFLFIEVRNALFACKKINFVEPSNYLSDSDEDEDHEENEEEAVEDDEEEDEDDDFSDSSEDELRSDGEEEEDEEEDEDESHNPEEEGEEEESVEEEEEEDDDEEEEEEEEEVEVL</sequence>
<reference evidence="8" key="2">
    <citation type="submission" date="2025-08" db="UniProtKB">
        <authorList>
            <consortium name="Ensembl"/>
        </authorList>
    </citation>
    <scope>IDENTIFICATION</scope>
</reference>
<dbReference type="InterPro" id="IPR013083">
    <property type="entry name" value="Znf_RING/FYVE/PHD"/>
</dbReference>
<keyword evidence="3" id="KW-0862">Zinc</keyword>
<dbReference type="Gene3D" id="3.30.160.60">
    <property type="entry name" value="Classic Zinc Finger"/>
    <property type="match status" value="1"/>
</dbReference>
<dbReference type="Pfam" id="PF13445">
    <property type="entry name" value="zf-RING_UBOX"/>
    <property type="match status" value="1"/>
</dbReference>
<dbReference type="SUPFAM" id="SSF57850">
    <property type="entry name" value="RING/U-box"/>
    <property type="match status" value="1"/>
</dbReference>
<evidence type="ECO:0000313" key="9">
    <source>
        <dbReference type="Proteomes" id="UP000265120"/>
    </source>
</evidence>
<dbReference type="GeneTree" id="ENSGT00940000163587"/>
<dbReference type="InParanoid" id="A0A3P8WKE5"/>
<protein>
    <submittedName>
        <fullName evidence="8">Uncharacterized protein</fullName>
    </submittedName>
</protein>
<feature type="compositionally biased region" description="Acidic residues" evidence="5">
    <location>
        <begin position="380"/>
        <end position="412"/>
    </location>
</feature>
<dbReference type="PANTHER" id="PTHR25465">
    <property type="entry name" value="B-BOX DOMAIN CONTAINING"/>
    <property type="match status" value="1"/>
</dbReference>
<proteinExistence type="predicted"/>
<dbReference type="GO" id="GO:0008270">
    <property type="term" value="F:zinc ion binding"/>
    <property type="evidence" value="ECO:0007669"/>
    <property type="project" value="UniProtKB-KW"/>
</dbReference>
<evidence type="ECO:0000256" key="1">
    <source>
        <dbReference type="ARBA" id="ARBA00022723"/>
    </source>
</evidence>
<dbReference type="PROSITE" id="PS50089">
    <property type="entry name" value="ZF_RING_2"/>
    <property type="match status" value="1"/>
</dbReference>
<dbReference type="PROSITE" id="PS50119">
    <property type="entry name" value="ZF_BBOX"/>
    <property type="match status" value="1"/>
</dbReference>
<feature type="region of interest" description="Disordered" evidence="5">
    <location>
        <begin position="376"/>
        <end position="467"/>
    </location>
</feature>
<dbReference type="PROSITE" id="PS00518">
    <property type="entry name" value="ZF_RING_1"/>
    <property type="match status" value="1"/>
</dbReference>
<keyword evidence="1" id="KW-0479">Metal-binding</keyword>
<feature type="compositionally biased region" description="Acidic residues" evidence="5">
    <location>
        <begin position="419"/>
        <end position="467"/>
    </location>
</feature>
<dbReference type="InterPro" id="IPR017907">
    <property type="entry name" value="Znf_RING_CS"/>
</dbReference>
<organism evidence="8 9">
    <name type="scientific">Cynoglossus semilaevis</name>
    <name type="common">Tongue sole</name>
    <dbReference type="NCBI Taxonomy" id="244447"/>
    <lineage>
        <taxon>Eukaryota</taxon>
        <taxon>Metazoa</taxon>
        <taxon>Chordata</taxon>
        <taxon>Craniata</taxon>
        <taxon>Vertebrata</taxon>
        <taxon>Euteleostomi</taxon>
        <taxon>Actinopterygii</taxon>
        <taxon>Neopterygii</taxon>
        <taxon>Teleostei</taxon>
        <taxon>Neoteleostei</taxon>
        <taxon>Acanthomorphata</taxon>
        <taxon>Carangaria</taxon>
        <taxon>Pleuronectiformes</taxon>
        <taxon>Pleuronectoidei</taxon>
        <taxon>Cynoglossidae</taxon>
        <taxon>Cynoglossinae</taxon>
        <taxon>Cynoglossus</taxon>
    </lineage>
</organism>